<dbReference type="InterPro" id="IPR032675">
    <property type="entry name" value="LRR_dom_sf"/>
</dbReference>
<dbReference type="GO" id="GO:0005886">
    <property type="term" value="C:plasma membrane"/>
    <property type="evidence" value="ECO:0007669"/>
    <property type="project" value="TreeGrafter"/>
</dbReference>
<evidence type="ECO:0000313" key="6">
    <source>
        <dbReference type="Proteomes" id="UP000828390"/>
    </source>
</evidence>
<protein>
    <submittedName>
        <fullName evidence="5">Uncharacterized protein</fullName>
    </submittedName>
</protein>
<dbReference type="InterPro" id="IPR001611">
    <property type="entry name" value="Leu-rich_rpt"/>
</dbReference>
<dbReference type="Proteomes" id="UP000828390">
    <property type="component" value="Unassembled WGS sequence"/>
</dbReference>
<evidence type="ECO:0000313" key="5">
    <source>
        <dbReference type="EMBL" id="KAH3735478.1"/>
    </source>
</evidence>
<name>A0A9D4CXX6_DREPO</name>
<organism evidence="5 6">
    <name type="scientific">Dreissena polymorpha</name>
    <name type="common">Zebra mussel</name>
    <name type="synonym">Mytilus polymorpha</name>
    <dbReference type="NCBI Taxonomy" id="45954"/>
    <lineage>
        <taxon>Eukaryota</taxon>
        <taxon>Metazoa</taxon>
        <taxon>Spiralia</taxon>
        <taxon>Lophotrochozoa</taxon>
        <taxon>Mollusca</taxon>
        <taxon>Bivalvia</taxon>
        <taxon>Autobranchia</taxon>
        <taxon>Heteroconchia</taxon>
        <taxon>Euheterodonta</taxon>
        <taxon>Imparidentia</taxon>
        <taxon>Neoheterodontei</taxon>
        <taxon>Myida</taxon>
        <taxon>Dreissenoidea</taxon>
        <taxon>Dreissenidae</taxon>
        <taxon>Dreissena</taxon>
    </lineage>
</organism>
<evidence type="ECO:0000256" key="3">
    <source>
        <dbReference type="ARBA" id="ARBA00022737"/>
    </source>
</evidence>
<dbReference type="EMBL" id="JAIWYP010000011">
    <property type="protein sequence ID" value="KAH3735478.1"/>
    <property type="molecule type" value="Genomic_DNA"/>
</dbReference>
<dbReference type="Gene3D" id="3.80.10.10">
    <property type="entry name" value="Ribonuclease Inhibitor"/>
    <property type="match status" value="2"/>
</dbReference>
<evidence type="ECO:0000256" key="2">
    <source>
        <dbReference type="ARBA" id="ARBA00022729"/>
    </source>
</evidence>
<dbReference type="SUPFAM" id="SSF52058">
    <property type="entry name" value="L domain-like"/>
    <property type="match status" value="1"/>
</dbReference>
<dbReference type="AlphaFoldDB" id="A0A9D4CXX6"/>
<evidence type="ECO:0000256" key="1">
    <source>
        <dbReference type="ARBA" id="ARBA00022614"/>
    </source>
</evidence>
<dbReference type="SMART" id="SM00369">
    <property type="entry name" value="LRR_TYP"/>
    <property type="match status" value="3"/>
</dbReference>
<accession>A0A9D4CXX6</accession>
<keyword evidence="6" id="KW-1185">Reference proteome</keyword>
<feature type="signal peptide" evidence="4">
    <location>
        <begin position="1"/>
        <end position="17"/>
    </location>
</feature>
<reference evidence="5" key="1">
    <citation type="journal article" date="2019" name="bioRxiv">
        <title>The Genome of the Zebra Mussel, Dreissena polymorpha: A Resource for Invasive Species Research.</title>
        <authorList>
            <person name="McCartney M.A."/>
            <person name="Auch B."/>
            <person name="Kono T."/>
            <person name="Mallez S."/>
            <person name="Zhang Y."/>
            <person name="Obille A."/>
            <person name="Becker A."/>
            <person name="Abrahante J.E."/>
            <person name="Garbe J."/>
            <person name="Badalamenti J.P."/>
            <person name="Herman A."/>
            <person name="Mangelson H."/>
            <person name="Liachko I."/>
            <person name="Sullivan S."/>
            <person name="Sone E.D."/>
            <person name="Koren S."/>
            <person name="Silverstein K.A.T."/>
            <person name="Beckman K.B."/>
            <person name="Gohl D.M."/>
        </authorList>
    </citation>
    <scope>NUCLEOTIDE SEQUENCE</scope>
    <source>
        <strain evidence="5">Duluth1</strain>
        <tissue evidence="5">Whole animal</tissue>
    </source>
</reference>
<reference evidence="5" key="2">
    <citation type="submission" date="2020-11" db="EMBL/GenBank/DDBJ databases">
        <authorList>
            <person name="McCartney M.A."/>
            <person name="Auch B."/>
            <person name="Kono T."/>
            <person name="Mallez S."/>
            <person name="Becker A."/>
            <person name="Gohl D.M."/>
            <person name="Silverstein K.A.T."/>
            <person name="Koren S."/>
            <person name="Bechman K.B."/>
            <person name="Herman A."/>
            <person name="Abrahante J.E."/>
            <person name="Garbe J."/>
        </authorList>
    </citation>
    <scope>NUCLEOTIDE SEQUENCE</scope>
    <source>
        <strain evidence="5">Duluth1</strain>
        <tissue evidence="5">Whole animal</tissue>
    </source>
</reference>
<keyword evidence="3" id="KW-0677">Repeat</keyword>
<proteinExistence type="predicted"/>
<keyword evidence="2 4" id="KW-0732">Signal</keyword>
<dbReference type="InterPro" id="IPR003591">
    <property type="entry name" value="Leu-rich_rpt_typical-subtyp"/>
</dbReference>
<comment type="caution">
    <text evidence="5">The sequence shown here is derived from an EMBL/GenBank/DDBJ whole genome shotgun (WGS) entry which is preliminary data.</text>
</comment>
<dbReference type="PANTHER" id="PTHR24369:SF210">
    <property type="entry name" value="CHAOPTIN-RELATED"/>
    <property type="match status" value="1"/>
</dbReference>
<evidence type="ECO:0000256" key="4">
    <source>
        <dbReference type="SAM" id="SignalP"/>
    </source>
</evidence>
<keyword evidence="1" id="KW-0433">Leucine-rich repeat</keyword>
<sequence length="282" mass="32146">MALYKVVIFVLTNQILSLRANSQHMDGASVNENLHVFEDIADDTTYTHWLDSMTWKKGAVRGHMVGPKTPNYCSMCTCSQCNERLYVDCADKGLKSAFDDISRKFFYLDYTKNDILNVILGNFRGLTLLKFLKLSYNKIREIAKNAFRDLTNLTDLYIDNNHMDSLQTGIPEGTLDYLINLRLLVMHGNVYICDASMLNGRTFQRLNNLKFLVIDGFRKMKFDDHFLNTRLSTLILVGPPYGCALNVVDNDTFDGLLHLQNLSMRDCNISSISPKALARLKS</sequence>
<dbReference type="Pfam" id="PF13855">
    <property type="entry name" value="LRR_8"/>
    <property type="match status" value="1"/>
</dbReference>
<dbReference type="PANTHER" id="PTHR24369">
    <property type="entry name" value="ANTIGEN BSP, PUTATIVE-RELATED"/>
    <property type="match status" value="1"/>
</dbReference>
<feature type="chain" id="PRO_5038343424" evidence="4">
    <location>
        <begin position="18"/>
        <end position="282"/>
    </location>
</feature>
<dbReference type="InterPro" id="IPR050541">
    <property type="entry name" value="LRR_TM_domain-containing"/>
</dbReference>
<gene>
    <name evidence="5" type="ORF">DPMN_042010</name>
</gene>